<keyword evidence="2" id="KW-0472">Membrane</keyword>
<dbReference type="Proteomes" id="UP001271792">
    <property type="component" value="Unassembled WGS sequence"/>
</dbReference>
<accession>A0ABU4TMX2</accession>
<keyword evidence="2" id="KW-0812">Transmembrane</keyword>
<feature type="compositionally biased region" description="Low complexity" evidence="1">
    <location>
        <begin position="1"/>
        <end position="18"/>
    </location>
</feature>
<protein>
    <submittedName>
        <fullName evidence="3">Uncharacterized protein</fullName>
    </submittedName>
</protein>
<feature type="compositionally biased region" description="Low complexity" evidence="1">
    <location>
        <begin position="91"/>
        <end position="107"/>
    </location>
</feature>
<feature type="region of interest" description="Disordered" evidence="1">
    <location>
        <begin position="72"/>
        <end position="107"/>
    </location>
</feature>
<sequence length="237" mass="25213">MRIRPSAVTAPAVQAPTAPRVPAPTAIPPPQSPVAPRTAPVRRETPWLTGSLAAAVVVLVIIVFAVAAQDDPDGGAPTSPAAGQATNSWQDSTRPTTVSPTTTTPDVFTNADLARQALEQQVTRDRPAVEAAVGLWIPQLSSKRSGLVVNGVTFGYAEIWADYRTVKKRYPDALLLWSGEFASYDGKNFWVTVVPRSFSAGADANLWCDDQGIGKDDCYAKKLMHTGTSAGTTVLRK</sequence>
<evidence type="ECO:0000313" key="3">
    <source>
        <dbReference type="EMBL" id="MDX8049628.1"/>
    </source>
</evidence>
<evidence type="ECO:0000313" key="4">
    <source>
        <dbReference type="Proteomes" id="UP001271792"/>
    </source>
</evidence>
<dbReference type="RefSeq" id="WP_319983661.1">
    <property type="nucleotide sequence ID" value="NZ_JAXAVV010000004.1"/>
</dbReference>
<feature type="compositionally biased region" description="Pro residues" evidence="1">
    <location>
        <begin position="19"/>
        <end position="33"/>
    </location>
</feature>
<keyword evidence="4" id="KW-1185">Reference proteome</keyword>
<dbReference type="EMBL" id="JAXAVV010000004">
    <property type="protein sequence ID" value="MDX8049628.1"/>
    <property type="molecule type" value="Genomic_DNA"/>
</dbReference>
<feature type="transmembrane region" description="Helical" evidence="2">
    <location>
        <begin position="47"/>
        <end position="68"/>
    </location>
</feature>
<reference evidence="3 4" key="2">
    <citation type="submission" date="2023-11" db="EMBL/GenBank/DDBJ databases">
        <authorList>
            <person name="Lara A.C."/>
            <person name="Chronakova A."/>
        </authorList>
    </citation>
    <scope>NUCLEOTIDE SEQUENCE [LARGE SCALE GENOMIC DNA]</scope>
    <source>
        <strain evidence="3 4">BCCO 10_0798</strain>
    </source>
</reference>
<name>A0ABU4TMX2_9PSEU</name>
<proteinExistence type="predicted"/>
<reference evidence="3 4" key="1">
    <citation type="submission" date="2023-11" db="EMBL/GenBank/DDBJ databases">
        <title>Lentzea sokolovensis, sp. nov., Lentzea kristufkii, sp. nov., and Lentzea miocenensis, sp. nov., rare actinobacteria from Sokolov Coal Basin, Miocene lacustrine sediment, Czech Republic.</title>
        <authorList>
            <person name="Lara A."/>
            <person name="Kotroba L."/>
            <person name="Nouioui I."/>
            <person name="Neumann-Schaal M."/>
            <person name="Mast Y."/>
            <person name="Chronakova A."/>
        </authorList>
    </citation>
    <scope>NUCLEOTIDE SEQUENCE [LARGE SCALE GENOMIC DNA]</scope>
    <source>
        <strain evidence="3 4">BCCO 10_0798</strain>
    </source>
</reference>
<evidence type="ECO:0000256" key="2">
    <source>
        <dbReference type="SAM" id="Phobius"/>
    </source>
</evidence>
<organism evidence="3 4">
    <name type="scientific">Lentzea kristufekii</name>
    <dbReference type="NCBI Taxonomy" id="3095430"/>
    <lineage>
        <taxon>Bacteria</taxon>
        <taxon>Bacillati</taxon>
        <taxon>Actinomycetota</taxon>
        <taxon>Actinomycetes</taxon>
        <taxon>Pseudonocardiales</taxon>
        <taxon>Pseudonocardiaceae</taxon>
        <taxon>Lentzea</taxon>
    </lineage>
</organism>
<gene>
    <name evidence="3" type="ORF">SK571_09585</name>
</gene>
<comment type="caution">
    <text evidence="3">The sequence shown here is derived from an EMBL/GenBank/DDBJ whole genome shotgun (WGS) entry which is preliminary data.</text>
</comment>
<keyword evidence="2" id="KW-1133">Transmembrane helix</keyword>
<evidence type="ECO:0000256" key="1">
    <source>
        <dbReference type="SAM" id="MobiDB-lite"/>
    </source>
</evidence>
<feature type="region of interest" description="Disordered" evidence="1">
    <location>
        <begin position="1"/>
        <end position="40"/>
    </location>
</feature>